<dbReference type="EMBL" id="VOMB01000024">
    <property type="protein sequence ID" value="MBU9766714.1"/>
    <property type="molecule type" value="Genomic_DNA"/>
</dbReference>
<keyword evidence="2" id="KW-1133">Transmembrane helix</keyword>
<keyword evidence="2" id="KW-0472">Membrane</keyword>
<dbReference type="InterPro" id="IPR008693">
    <property type="entry name" value="MmpS"/>
</dbReference>
<comment type="caution">
    <text evidence="3">The sequence shown here is derived from an EMBL/GenBank/DDBJ whole genome shotgun (WGS) entry which is preliminary data.</text>
</comment>
<evidence type="ECO:0000256" key="1">
    <source>
        <dbReference type="SAM" id="MobiDB-lite"/>
    </source>
</evidence>
<gene>
    <name evidence="3" type="ORF">FR943_23100</name>
</gene>
<accession>A0ABS6KTB0</accession>
<organism evidence="3 4">
    <name type="scientific">[Mycobacterium] fortunisiensis</name>
    <dbReference type="NCBI Taxonomy" id="2600579"/>
    <lineage>
        <taxon>Bacteria</taxon>
        <taxon>Bacillati</taxon>
        <taxon>Actinomycetota</taxon>
        <taxon>Actinomycetes</taxon>
        <taxon>Mycobacteriales</taxon>
        <taxon>Mycobacteriaceae</taxon>
        <taxon>Mycolicibacterium</taxon>
    </lineage>
</organism>
<protein>
    <recommendedName>
        <fullName evidence="5">Transport acessory protein MmpS</fullName>
    </recommendedName>
</protein>
<feature type="transmembrane region" description="Helical" evidence="2">
    <location>
        <begin position="115"/>
        <end position="132"/>
    </location>
</feature>
<evidence type="ECO:0000256" key="2">
    <source>
        <dbReference type="SAM" id="Phobius"/>
    </source>
</evidence>
<evidence type="ECO:0008006" key="5">
    <source>
        <dbReference type="Google" id="ProtNLM"/>
    </source>
</evidence>
<name>A0ABS6KTB0_9MYCO</name>
<reference evidence="3 4" key="1">
    <citation type="journal article" date="2021" name="Sci. Rep.">
        <title>Phenotypic and genomic hallmarks of a novel, potentially pathogenic rapidly growing Mycobacterium species related to the Mycobacterium fortuitum complex.</title>
        <authorList>
            <person name="Gharbi R."/>
            <person name="Khanna V."/>
            <person name="Frigui W."/>
            <person name="Mhenni B."/>
            <person name="Brosch R."/>
            <person name="Mardassi H."/>
        </authorList>
    </citation>
    <scope>NUCLEOTIDE SEQUENCE [LARGE SCALE GENOMIC DNA]</scope>
    <source>
        <strain evidence="3 4">TNTM28</strain>
    </source>
</reference>
<keyword evidence="2" id="KW-0812">Transmembrane</keyword>
<keyword evidence="4" id="KW-1185">Reference proteome</keyword>
<feature type="region of interest" description="Disordered" evidence="1">
    <location>
        <begin position="49"/>
        <end position="69"/>
    </location>
</feature>
<evidence type="ECO:0000313" key="4">
    <source>
        <dbReference type="Proteomes" id="UP000812982"/>
    </source>
</evidence>
<evidence type="ECO:0000313" key="3">
    <source>
        <dbReference type="EMBL" id="MBU9766714.1"/>
    </source>
</evidence>
<dbReference type="Proteomes" id="UP000812982">
    <property type="component" value="Unassembled WGS sequence"/>
</dbReference>
<sequence>MRSAIICSDVPLTPCSANSSSAAASTRSRAKRRVVDGFAKWRSSSCRHAPVQASIDSNPPPGETERELPGLSPLGHSAKFLTVVGQVLQVIRPIRSIFFYKPPRRSSVLWVLKRGWLPILIVIALAIAGLTVSRIRGVFASEGPPVAPIEFANDPDPFDPKEVTYEVFGPAGARVDVHYVDLKGRPQKVIGAVLPWRLELSTTAPAASVSVVAQGTAPHLGCRILVDDEVRDERIVDGFNVQTYCIVKSA</sequence>
<dbReference type="Pfam" id="PF05423">
    <property type="entry name" value="Mycobact_memb"/>
    <property type="match status" value="1"/>
</dbReference>
<proteinExistence type="predicted"/>